<feature type="domain" description="Peptidase S9A N-terminal" evidence="9">
    <location>
        <begin position="48"/>
        <end position="453"/>
    </location>
</feature>
<comment type="catalytic activity">
    <reaction evidence="1">
        <text>Hydrolysis of Pro-|-Xaa &gt;&gt; Ala-|-Xaa in oligopeptides.</text>
        <dbReference type="EC" id="3.4.21.26"/>
    </reaction>
</comment>
<dbReference type="SUPFAM" id="SSF50993">
    <property type="entry name" value="Peptidase/esterase 'gauge' domain"/>
    <property type="match status" value="1"/>
</dbReference>
<sequence>MRRNKEICIALIMFLTHLSRLYGISSFSKISKFVRYASTVKINVTEYPLMKKDTNAVETIHGIQISDPYRYLEDPFNVETISFVNKLNVIAEGVFEKSKIRDTMLKKLTEYINYEKYGVFTKFGDFYYYSYNTGLQNHDVICRKKDLKDKGEVFLDVNKLSKDGTISCSSIKITEDGSLIAYGLSENGSDWNTIRFKTSDGKDLHDVLEKVKHSGNDFIYNNTGFIYSTYPNRKESDTGRTIEKNKYHSLYYHKMGTPQKNDILIVDYPEDEEVFTFGSTSEDKKYLFVTLNKGTDPKNKVYYYDLTSTSSDEIKGNLKMKPLFDKNDASYQIVDSNEDDVFVLTDKDAPMGKIIKLKFSDAKKGESAWTVLIDENKKRKISDVTVVGKDYLILNCLEDVKSALYVYNKHTGKMIQKLNIDVGVVFDVSGNSKSNEFFIGFYNQVTPGTIYKGYIDNSDGSKKFKLQKIVESTVKNLDSNDFVVKQVFYKTKDNKDVSMFIFHRKDMKLDGNNPVLLEGYGGFSISNTPYFSVSRSMFVKHFNGIHCIANIRGGGEYGEEWHIDGMLHKKQNSFDDFIGAAEYLISNKYTNPSKLAIRGGSNGGLLMAAVSQQRPDLFGAVINQVGVLDMLRFHKFTAGGAWIPEYGNPDIKEDFDYLLKYSPLHNIKMPPKPIQWPSTLLLTGDHDDRVVPSHTLKYIATLYEVLQSGIDYQTNPVIASVEKSVGHGAGKPLSKSLDEIVDAFSFIQLTLDLKWKN</sequence>
<dbReference type="GO" id="GO:0004252">
    <property type="term" value="F:serine-type endopeptidase activity"/>
    <property type="evidence" value="ECO:0007669"/>
    <property type="project" value="UniProtKB-UniRule"/>
</dbReference>
<organism evidence="10 11">
    <name type="scientific">Strongyloides venezuelensis</name>
    <name type="common">Threadworm</name>
    <dbReference type="NCBI Taxonomy" id="75913"/>
    <lineage>
        <taxon>Eukaryota</taxon>
        <taxon>Metazoa</taxon>
        <taxon>Ecdysozoa</taxon>
        <taxon>Nematoda</taxon>
        <taxon>Chromadorea</taxon>
        <taxon>Rhabditida</taxon>
        <taxon>Tylenchina</taxon>
        <taxon>Panagrolaimomorpha</taxon>
        <taxon>Strongyloidoidea</taxon>
        <taxon>Strongyloididae</taxon>
        <taxon>Strongyloides</taxon>
    </lineage>
</organism>
<protein>
    <recommendedName>
        <fullName evidence="3 7">Prolyl endopeptidase</fullName>
        <ecNumber evidence="7">3.4.21.-</ecNumber>
    </recommendedName>
</protein>
<evidence type="ECO:0000259" key="8">
    <source>
        <dbReference type="Pfam" id="PF00326"/>
    </source>
</evidence>
<dbReference type="Gene3D" id="2.130.10.120">
    <property type="entry name" value="Prolyl oligopeptidase, N-terminal domain"/>
    <property type="match status" value="1"/>
</dbReference>
<dbReference type="Pfam" id="PF02897">
    <property type="entry name" value="Peptidase_S9_N"/>
    <property type="match status" value="1"/>
</dbReference>
<keyword evidence="6 7" id="KW-0720">Serine protease</keyword>
<dbReference type="InterPro" id="IPR051167">
    <property type="entry name" value="Prolyl_oligopep/macrocyclase"/>
</dbReference>
<keyword evidence="10" id="KW-1185">Reference proteome</keyword>
<evidence type="ECO:0000256" key="7">
    <source>
        <dbReference type="RuleBase" id="RU368024"/>
    </source>
</evidence>
<evidence type="ECO:0000313" key="11">
    <source>
        <dbReference type="WBParaSite" id="SVE_0287300.1"/>
    </source>
</evidence>
<accession>A0A0K0F247</accession>
<keyword evidence="4 7" id="KW-0645">Protease</keyword>
<dbReference type="GO" id="GO:0006508">
    <property type="term" value="P:proteolysis"/>
    <property type="evidence" value="ECO:0007669"/>
    <property type="project" value="UniProtKB-KW"/>
</dbReference>
<dbReference type="AlphaFoldDB" id="A0A0K0F247"/>
<evidence type="ECO:0000256" key="2">
    <source>
        <dbReference type="ARBA" id="ARBA00005228"/>
    </source>
</evidence>
<dbReference type="InterPro" id="IPR001375">
    <property type="entry name" value="Peptidase_S9_cat"/>
</dbReference>
<dbReference type="GO" id="GO:0005829">
    <property type="term" value="C:cytosol"/>
    <property type="evidence" value="ECO:0007669"/>
    <property type="project" value="TreeGrafter"/>
</dbReference>
<dbReference type="PRINTS" id="PR00862">
    <property type="entry name" value="PROLIGOPTASE"/>
</dbReference>
<dbReference type="InterPro" id="IPR002471">
    <property type="entry name" value="Pept_S9_AS"/>
</dbReference>
<dbReference type="PANTHER" id="PTHR42881:SF2">
    <property type="entry name" value="PROLYL ENDOPEPTIDASE"/>
    <property type="match status" value="1"/>
</dbReference>
<dbReference type="PANTHER" id="PTHR42881">
    <property type="entry name" value="PROLYL ENDOPEPTIDASE"/>
    <property type="match status" value="1"/>
</dbReference>
<dbReference type="FunFam" id="3.40.50.1820:FF:000005">
    <property type="entry name" value="Prolyl endopeptidase"/>
    <property type="match status" value="1"/>
</dbReference>
<feature type="domain" description="Peptidase S9 prolyl oligopeptidase catalytic" evidence="8">
    <location>
        <begin position="531"/>
        <end position="751"/>
    </location>
</feature>
<dbReference type="PROSITE" id="PS00708">
    <property type="entry name" value="PRO_ENDOPEP_SER"/>
    <property type="match status" value="1"/>
</dbReference>
<evidence type="ECO:0000256" key="3">
    <source>
        <dbReference type="ARBA" id="ARBA00016310"/>
    </source>
</evidence>
<dbReference type="Proteomes" id="UP000035680">
    <property type="component" value="Unassembled WGS sequence"/>
</dbReference>
<keyword evidence="5 7" id="KW-0378">Hydrolase</keyword>
<dbReference type="FunFam" id="2.130.10.120:FF:000001">
    <property type="entry name" value="Prolyl endopeptidase"/>
    <property type="match status" value="1"/>
</dbReference>
<dbReference type="EC" id="3.4.21.-" evidence="7"/>
<dbReference type="Gene3D" id="3.40.50.1820">
    <property type="entry name" value="alpha/beta hydrolase"/>
    <property type="match status" value="1"/>
</dbReference>
<reference evidence="10" key="1">
    <citation type="submission" date="2014-07" db="EMBL/GenBank/DDBJ databases">
        <authorList>
            <person name="Martin A.A"/>
            <person name="De Silva N."/>
        </authorList>
    </citation>
    <scope>NUCLEOTIDE SEQUENCE</scope>
</reference>
<dbReference type="InterPro" id="IPR002470">
    <property type="entry name" value="Peptidase_S9A"/>
</dbReference>
<name>A0A0K0F247_STRVS</name>
<evidence type="ECO:0000256" key="1">
    <source>
        <dbReference type="ARBA" id="ARBA00001070"/>
    </source>
</evidence>
<dbReference type="WBParaSite" id="SVE_0287300.1">
    <property type="protein sequence ID" value="SVE_0287300.1"/>
    <property type="gene ID" value="SVE_0287300"/>
</dbReference>
<dbReference type="InterPro" id="IPR023302">
    <property type="entry name" value="Pept_S9A_N"/>
</dbReference>
<reference evidence="11" key="2">
    <citation type="submission" date="2015-08" db="UniProtKB">
        <authorList>
            <consortium name="WormBaseParasite"/>
        </authorList>
    </citation>
    <scope>IDENTIFICATION</scope>
</reference>
<evidence type="ECO:0000256" key="5">
    <source>
        <dbReference type="ARBA" id="ARBA00022801"/>
    </source>
</evidence>
<dbReference type="Pfam" id="PF00326">
    <property type="entry name" value="Peptidase_S9"/>
    <property type="match status" value="1"/>
</dbReference>
<evidence type="ECO:0000256" key="4">
    <source>
        <dbReference type="ARBA" id="ARBA00022670"/>
    </source>
</evidence>
<dbReference type="GO" id="GO:0070012">
    <property type="term" value="F:oligopeptidase activity"/>
    <property type="evidence" value="ECO:0007669"/>
    <property type="project" value="TreeGrafter"/>
</dbReference>
<dbReference type="SUPFAM" id="SSF53474">
    <property type="entry name" value="alpha/beta-Hydrolases"/>
    <property type="match status" value="1"/>
</dbReference>
<dbReference type="InterPro" id="IPR029058">
    <property type="entry name" value="AB_hydrolase_fold"/>
</dbReference>
<evidence type="ECO:0000256" key="6">
    <source>
        <dbReference type="ARBA" id="ARBA00022825"/>
    </source>
</evidence>
<comment type="similarity">
    <text evidence="2 7">Belongs to the peptidase S9A family.</text>
</comment>
<evidence type="ECO:0000259" key="9">
    <source>
        <dbReference type="Pfam" id="PF02897"/>
    </source>
</evidence>
<proteinExistence type="inferred from homology"/>
<evidence type="ECO:0000313" key="10">
    <source>
        <dbReference type="Proteomes" id="UP000035680"/>
    </source>
</evidence>